<name>A0A418QSF4_9BACT</name>
<dbReference type="AlphaFoldDB" id="A0A418QSF4"/>
<dbReference type="Pfam" id="PF13715">
    <property type="entry name" value="CarbopepD_reg_2"/>
    <property type="match status" value="1"/>
</dbReference>
<dbReference type="SUPFAM" id="SSF49464">
    <property type="entry name" value="Carboxypeptidase regulatory domain-like"/>
    <property type="match status" value="1"/>
</dbReference>
<keyword evidence="2" id="KW-0121">Carboxypeptidase</keyword>
<evidence type="ECO:0000313" key="2">
    <source>
        <dbReference type="EMBL" id="RIY08205.1"/>
    </source>
</evidence>
<keyword evidence="2" id="KW-0645">Protease</keyword>
<accession>A0A418QSF4</accession>
<comment type="caution">
    <text evidence="2">The sequence shown here is derived from an EMBL/GenBank/DDBJ whole genome shotgun (WGS) entry which is preliminary data.</text>
</comment>
<protein>
    <submittedName>
        <fullName evidence="2">Carboxypeptidase-like regulatory domain-containing protein</fullName>
    </submittedName>
</protein>
<keyword evidence="2" id="KW-0378">Hydrolase</keyword>
<keyword evidence="3" id="KW-1185">Reference proteome</keyword>
<dbReference type="Proteomes" id="UP000284250">
    <property type="component" value="Unassembled WGS sequence"/>
</dbReference>
<evidence type="ECO:0000256" key="1">
    <source>
        <dbReference type="SAM" id="MobiDB-lite"/>
    </source>
</evidence>
<dbReference type="EMBL" id="QYCN01000024">
    <property type="protein sequence ID" value="RIY08205.1"/>
    <property type="molecule type" value="Genomic_DNA"/>
</dbReference>
<dbReference type="Gene3D" id="2.60.40.1120">
    <property type="entry name" value="Carboxypeptidase-like, regulatory domain"/>
    <property type="match status" value="1"/>
</dbReference>
<dbReference type="GO" id="GO:0004180">
    <property type="term" value="F:carboxypeptidase activity"/>
    <property type="evidence" value="ECO:0007669"/>
    <property type="project" value="UniProtKB-KW"/>
</dbReference>
<organism evidence="2 3">
    <name type="scientific">Hymenobacter rubripertinctus</name>
    <dbReference type="NCBI Taxonomy" id="2029981"/>
    <lineage>
        <taxon>Bacteria</taxon>
        <taxon>Pseudomonadati</taxon>
        <taxon>Bacteroidota</taxon>
        <taxon>Cytophagia</taxon>
        <taxon>Cytophagales</taxon>
        <taxon>Hymenobacteraceae</taxon>
        <taxon>Hymenobacter</taxon>
    </lineage>
</organism>
<proteinExistence type="predicted"/>
<sequence>MIVGRKGKWKDGEPRQRPGPGGQGITTYPDWGWSVAFRVYFCAEGHGFRTAPHYVSSFIPAPFSAARLMSVFRLISRPALPARFFTLLLLLLAVAHFSQAQVQLRGVVRDKDTQEVLPFASVAVPGTSNGTTTNLEGEFSLVVKKLPVTLQISELGHVKDTVRVTTTAPLAIALASATVVLPEVKVASFPYQMVDRAFRNLQRNYRRTYYGRAFYRQITRIDDQPTELQEVVWNVKSNPARILGTTLAQGRYAAVQAPINLNNFSVYTRKYGLFDPRQDSTTSLSLMSPNVEKNYLLELKGIVGEDSTGGVAEITFETRPELSYRSEGSVWIDIETNQIVRYRVVQPSFTGSTNNPKQKFTNARLAIEMSFKPGGPAGVAPLELMKMDLTTDLAEPGKKPLAIKVSSFTYFYDQSSTPQRLPYAAASLSDRDLQAIRALPYDPEFWANNPVIKRTPAEDEVVAAFEKKGAFGSMVKKK</sequence>
<reference evidence="2 3" key="1">
    <citation type="submission" date="2019-01" db="EMBL/GenBank/DDBJ databases">
        <title>Hymenobacter humicola sp. nov., isolated from soils in Antarctica.</title>
        <authorList>
            <person name="Sedlacek I."/>
            <person name="Holochova P."/>
            <person name="Kralova S."/>
            <person name="Pantucek R."/>
            <person name="Stankova E."/>
            <person name="Vrbovska V."/>
            <person name="Kristofova L."/>
            <person name="Svec P."/>
            <person name="Busse H.-J."/>
        </authorList>
    </citation>
    <scope>NUCLEOTIDE SEQUENCE [LARGE SCALE GENOMIC DNA]</scope>
    <source>
        <strain evidence="2 3">CCM 8852</strain>
    </source>
</reference>
<gene>
    <name evidence="2" type="ORF">D0T11_14960</name>
</gene>
<evidence type="ECO:0000313" key="3">
    <source>
        <dbReference type="Proteomes" id="UP000284250"/>
    </source>
</evidence>
<dbReference type="InterPro" id="IPR008969">
    <property type="entry name" value="CarboxyPept-like_regulatory"/>
</dbReference>
<feature type="region of interest" description="Disordered" evidence="1">
    <location>
        <begin position="1"/>
        <end position="24"/>
    </location>
</feature>
<dbReference type="OrthoDB" id="1489599at2"/>